<evidence type="ECO:0000313" key="2">
    <source>
        <dbReference type="EMBL" id="CAK7339242.1"/>
    </source>
</evidence>
<protein>
    <submittedName>
        <fullName evidence="2">Uncharacterized protein</fullName>
    </submittedName>
</protein>
<evidence type="ECO:0000313" key="4">
    <source>
        <dbReference type="Proteomes" id="UP001314170"/>
    </source>
</evidence>
<dbReference type="Proteomes" id="UP001314170">
    <property type="component" value="Unassembled WGS sequence"/>
</dbReference>
<keyword evidence="4" id="KW-1185">Reference proteome</keyword>
<evidence type="ECO:0000313" key="3">
    <source>
        <dbReference type="EMBL" id="CAK7339246.1"/>
    </source>
</evidence>
<dbReference type="EMBL" id="CAWUPB010001157">
    <property type="protein sequence ID" value="CAK7339242.1"/>
    <property type="molecule type" value="Genomic_DNA"/>
</dbReference>
<gene>
    <name evidence="2" type="ORF">DCAF_LOCUS14292</name>
    <name evidence="3" type="ORF">DCAF_LOCUS14296</name>
    <name evidence="1" type="ORF">DCAF_LOCUS2340</name>
</gene>
<accession>A0AAV1RUQ0</accession>
<dbReference type="AlphaFoldDB" id="A0AAV1RUQ0"/>
<dbReference type="EMBL" id="CAWUPB010000512">
    <property type="protein sequence ID" value="CAK7324681.1"/>
    <property type="molecule type" value="Genomic_DNA"/>
</dbReference>
<sequence length="57" mass="6506">MNRKLDNIYNSEAGSLLINAEQYFGQLDIEDSKTSSGRFEEVYVTIWSPNPEALDHV</sequence>
<evidence type="ECO:0000313" key="1">
    <source>
        <dbReference type="EMBL" id="CAK7324681.1"/>
    </source>
</evidence>
<organism evidence="2 4">
    <name type="scientific">Dovyalis caffra</name>
    <dbReference type="NCBI Taxonomy" id="77055"/>
    <lineage>
        <taxon>Eukaryota</taxon>
        <taxon>Viridiplantae</taxon>
        <taxon>Streptophyta</taxon>
        <taxon>Embryophyta</taxon>
        <taxon>Tracheophyta</taxon>
        <taxon>Spermatophyta</taxon>
        <taxon>Magnoliopsida</taxon>
        <taxon>eudicotyledons</taxon>
        <taxon>Gunneridae</taxon>
        <taxon>Pentapetalae</taxon>
        <taxon>rosids</taxon>
        <taxon>fabids</taxon>
        <taxon>Malpighiales</taxon>
        <taxon>Salicaceae</taxon>
        <taxon>Flacourtieae</taxon>
        <taxon>Dovyalis</taxon>
    </lineage>
</organism>
<proteinExistence type="predicted"/>
<name>A0AAV1RUQ0_9ROSI</name>
<reference evidence="2 4" key="1">
    <citation type="submission" date="2024-01" db="EMBL/GenBank/DDBJ databases">
        <authorList>
            <person name="Waweru B."/>
        </authorList>
    </citation>
    <scope>NUCLEOTIDE SEQUENCE [LARGE SCALE GENOMIC DNA]</scope>
</reference>
<comment type="caution">
    <text evidence="2">The sequence shown here is derived from an EMBL/GenBank/DDBJ whole genome shotgun (WGS) entry which is preliminary data.</text>
</comment>
<dbReference type="EMBL" id="CAWUPB010001157">
    <property type="protein sequence ID" value="CAK7339246.1"/>
    <property type="molecule type" value="Genomic_DNA"/>
</dbReference>